<dbReference type="EMBL" id="WSZM01000002">
    <property type="protein sequence ID" value="KAF4047433.1"/>
    <property type="molecule type" value="Genomic_DNA"/>
</dbReference>
<evidence type="ECO:0000313" key="1">
    <source>
        <dbReference type="EMBL" id="KAF4047433.1"/>
    </source>
</evidence>
<proteinExistence type="predicted"/>
<name>A0A833WNZ4_PHYIN</name>
<gene>
    <name evidence="1" type="ORF">GN244_ATG00138</name>
</gene>
<evidence type="ECO:0000313" key="2">
    <source>
        <dbReference type="Proteomes" id="UP000602510"/>
    </source>
</evidence>
<dbReference type="Proteomes" id="UP000602510">
    <property type="component" value="Unassembled WGS sequence"/>
</dbReference>
<organism evidence="1 2">
    <name type="scientific">Phytophthora infestans</name>
    <name type="common">Potato late blight agent</name>
    <name type="synonym">Botrytis infestans</name>
    <dbReference type="NCBI Taxonomy" id="4787"/>
    <lineage>
        <taxon>Eukaryota</taxon>
        <taxon>Sar</taxon>
        <taxon>Stramenopiles</taxon>
        <taxon>Oomycota</taxon>
        <taxon>Peronosporomycetes</taxon>
        <taxon>Peronosporales</taxon>
        <taxon>Peronosporaceae</taxon>
        <taxon>Phytophthora</taxon>
    </lineage>
</organism>
<accession>A0A833WNZ4</accession>
<comment type="caution">
    <text evidence="1">The sequence shown here is derived from an EMBL/GenBank/DDBJ whole genome shotgun (WGS) entry which is preliminary data.</text>
</comment>
<dbReference type="AlphaFoldDB" id="A0A833WNZ4"/>
<protein>
    <submittedName>
        <fullName evidence="1">Uncharacterized protein</fullName>
    </submittedName>
</protein>
<reference evidence="1" key="1">
    <citation type="submission" date="2020-04" db="EMBL/GenBank/DDBJ databases">
        <title>Hybrid Assembly of Korean Phytophthora infestans isolates.</title>
        <authorList>
            <person name="Prokchorchik M."/>
            <person name="Lee Y."/>
            <person name="Seo J."/>
            <person name="Cho J.-H."/>
            <person name="Park Y.-E."/>
            <person name="Jang D.-C."/>
            <person name="Im J.-S."/>
            <person name="Choi J.-G."/>
            <person name="Park H.-J."/>
            <person name="Lee G.-B."/>
            <person name="Lee Y.-G."/>
            <person name="Hong S.-Y."/>
            <person name="Cho K."/>
            <person name="Sohn K.H."/>
        </authorList>
    </citation>
    <scope>NUCLEOTIDE SEQUENCE</scope>
    <source>
        <strain evidence="1">KR_1_A1</strain>
    </source>
</reference>
<sequence length="47" mass="5123">MARPIRTMIAIFVPAQHRPEKFVGATKLSKLIQEVVKTKAGIGGAFD</sequence>
<keyword evidence="2" id="KW-1185">Reference proteome</keyword>